<dbReference type="EMBL" id="JACHLR010000006">
    <property type="protein sequence ID" value="MBB4858444.1"/>
    <property type="molecule type" value="Genomic_DNA"/>
</dbReference>
<feature type="transmembrane region" description="Helical" evidence="4">
    <location>
        <begin position="375"/>
        <end position="398"/>
    </location>
</feature>
<dbReference type="Proteomes" id="UP000555448">
    <property type="component" value="Unassembled WGS sequence"/>
</dbReference>
<dbReference type="InterPro" id="IPR036259">
    <property type="entry name" value="MFS_trans_sf"/>
</dbReference>
<feature type="transmembrane region" description="Helical" evidence="4">
    <location>
        <begin position="193"/>
        <end position="214"/>
    </location>
</feature>
<keyword evidence="1 4" id="KW-0812">Transmembrane</keyword>
<feature type="transmembrane region" description="Helical" evidence="4">
    <location>
        <begin position="404"/>
        <end position="425"/>
    </location>
</feature>
<evidence type="ECO:0000259" key="5">
    <source>
        <dbReference type="PROSITE" id="PS50850"/>
    </source>
</evidence>
<feature type="transmembrane region" description="Helical" evidence="4">
    <location>
        <begin position="73"/>
        <end position="96"/>
    </location>
</feature>
<evidence type="ECO:0000256" key="4">
    <source>
        <dbReference type="SAM" id="Phobius"/>
    </source>
</evidence>
<feature type="transmembrane region" description="Helical" evidence="4">
    <location>
        <begin position="40"/>
        <end position="61"/>
    </location>
</feature>
<gene>
    <name evidence="6" type="ORF">HNO88_001767</name>
</gene>
<feature type="domain" description="Major facilitator superfamily (MFS) profile" evidence="5">
    <location>
        <begin position="38"/>
        <end position="429"/>
    </location>
</feature>
<feature type="transmembrane region" description="Helical" evidence="4">
    <location>
        <begin position="129"/>
        <end position="149"/>
    </location>
</feature>
<dbReference type="InterPro" id="IPR020846">
    <property type="entry name" value="MFS_dom"/>
</dbReference>
<dbReference type="SUPFAM" id="SSF103473">
    <property type="entry name" value="MFS general substrate transporter"/>
    <property type="match status" value="1"/>
</dbReference>
<dbReference type="PANTHER" id="PTHR11360:SF284">
    <property type="entry name" value="EG:103B4.3 PROTEIN-RELATED"/>
    <property type="match status" value="1"/>
</dbReference>
<dbReference type="AlphaFoldDB" id="A0A7W7KA06"/>
<evidence type="ECO:0000256" key="1">
    <source>
        <dbReference type="ARBA" id="ARBA00022692"/>
    </source>
</evidence>
<keyword evidence="7" id="KW-1185">Reference proteome</keyword>
<feature type="transmembrane region" description="Helical" evidence="4">
    <location>
        <begin position="341"/>
        <end position="363"/>
    </location>
</feature>
<dbReference type="PROSITE" id="PS50850">
    <property type="entry name" value="MFS"/>
    <property type="match status" value="1"/>
</dbReference>
<keyword evidence="3 4" id="KW-0472">Membrane</keyword>
<feature type="transmembrane region" description="Helical" evidence="4">
    <location>
        <begin position="283"/>
        <end position="303"/>
    </location>
</feature>
<comment type="caution">
    <text evidence="6">The sequence shown here is derived from an EMBL/GenBank/DDBJ whole genome shotgun (WGS) entry which is preliminary data.</text>
</comment>
<keyword evidence="2 4" id="KW-1133">Transmembrane helix</keyword>
<feature type="transmembrane region" description="Helical" evidence="4">
    <location>
        <begin position="161"/>
        <end position="181"/>
    </location>
</feature>
<feature type="transmembrane region" description="Helical" evidence="4">
    <location>
        <begin position="250"/>
        <end position="277"/>
    </location>
</feature>
<feature type="transmembrane region" description="Helical" evidence="4">
    <location>
        <begin position="103"/>
        <end position="123"/>
    </location>
</feature>
<dbReference type="GO" id="GO:0022857">
    <property type="term" value="F:transmembrane transporter activity"/>
    <property type="evidence" value="ECO:0007669"/>
    <property type="project" value="InterPro"/>
</dbReference>
<sequence>MAIEAPDAVGVGAAPAQDALAVATPLTAGAEWRAYPMLPIAAAFGYATSVIHIYGFGPYVVPVSEVFGWSRAMATAGISLATIVQAFFGILIGLAVDRFGPRGFALLGIVLVPAAFALIGTATGSDLNWYLLWGLLSICVLPVQATIWTSAVASRFTVSRGLAFAVTLCGASIAATVFPLMGSYLIGRLGWRLALAAQGGLWLLIAFPVIFVFFRSAFDREKGARKVAGEKPRPRDLPGATLRQGVFSTIYVRLFVACLLFTFTILALVVHFVPIITDRGADAVTAAGLASLIGVFSLIGRLTTGALLDKFPASLVGAVVFLLPVGSCLILLLAANSYVALALAATLVGLTLGAEIDVVVYLLSRHFGLKNFGGLYGGLLAALSIGTAAGPLAASAVFDRTGSYALFLWAVLGCMAASSVAIATLPHKARDWSAG</sequence>
<name>A0A7W7KA06_9SPHN</name>
<evidence type="ECO:0000313" key="6">
    <source>
        <dbReference type="EMBL" id="MBB4858444.1"/>
    </source>
</evidence>
<dbReference type="InterPro" id="IPR050327">
    <property type="entry name" value="Proton-linked_MCT"/>
</dbReference>
<protein>
    <submittedName>
        <fullName evidence="6">MFS family permease</fullName>
    </submittedName>
</protein>
<proteinExistence type="predicted"/>
<feature type="transmembrane region" description="Helical" evidence="4">
    <location>
        <begin position="315"/>
        <end position="335"/>
    </location>
</feature>
<dbReference type="Gene3D" id="1.20.1250.20">
    <property type="entry name" value="MFS general substrate transporter like domains"/>
    <property type="match status" value="2"/>
</dbReference>
<organism evidence="6 7">
    <name type="scientific">Novosphingobium chloroacetimidivorans</name>
    <dbReference type="NCBI Taxonomy" id="1428314"/>
    <lineage>
        <taxon>Bacteria</taxon>
        <taxon>Pseudomonadati</taxon>
        <taxon>Pseudomonadota</taxon>
        <taxon>Alphaproteobacteria</taxon>
        <taxon>Sphingomonadales</taxon>
        <taxon>Sphingomonadaceae</taxon>
        <taxon>Novosphingobium</taxon>
    </lineage>
</organism>
<dbReference type="InterPro" id="IPR011701">
    <property type="entry name" value="MFS"/>
</dbReference>
<evidence type="ECO:0000313" key="7">
    <source>
        <dbReference type="Proteomes" id="UP000555448"/>
    </source>
</evidence>
<dbReference type="RefSeq" id="WP_184244131.1">
    <property type="nucleotide sequence ID" value="NZ_JACHLR010000006.1"/>
</dbReference>
<dbReference type="PANTHER" id="PTHR11360">
    <property type="entry name" value="MONOCARBOXYLATE TRANSPORTER"/>
    <property type="match status" value="1"/>
</dbReference>
<evidence type="ECO:0000256" key="2">
    <source>
        <dbReference type="ARBA" id="ARBA00022989"/>
    </source>
</evidence>
<dbReference type="Pfam" id="PF07690">
    <property type="entry name" value="MFS_1"/>
    <property type="match status" value="1"/>
</dbReference>
<evidence type="ECO:0000256" key="3">
    <source>
        <dbReference type="ARBA" id="ARBA00023136"/>
    </source>
</evidence>
<reference evidence="6 7" key="1">
    <citation type="submission" date="2020-08" db="EMBL/GenBank/DDBJ databases">
        <title>Functional genomics of gut bacteria from endangered species of beetles.</title>
        <authorList>
            <person name="Carlos-Shanley C."/>
        </authorList>
    </citation>
    <scope>NUCLEOTIDE SEQUENCE [LARGE SCALE GENOMIC DNA]</scope>
    <source>
        <strain evidence="6 7">S00245</strain>
    </source>
</reference>
<accession>A0A7W7KA06</accession>